<comment type="similarity">
    <text evidence="2">Belongs to the amino acid/polyamine transporter 2 family.</text>
</comment>
<feature type="non-terminal residue" evidence="11">
    <location>
        <position position="198"/>
    </location>
</feature>
<keyword evidence="6 9" id="KW-1133">Transmembrane helix</keyword>
<dbReference type="PANTHER" id="PTHR22950">
    <property type="entry name" value="AMINO ACID TRANSPORTER"/>
    <property type="match status" value="1"/>
</dbReference>
<keyword evidence="3" id="KW-0813">Transport</keyword>
<feature type="domain" description="Amino acid transporter transmembrane" evidence="10">
    <location>
        <begin position="1"/>
        <end position="93"/>
    </location>
</feature>
<dbReference type="EMBL" id="MU069901">
    <property type="protein sequence ID" value="KAF5832059.1"/>
    <property type="molecule type" value="Genomic_DNA"/>
</dbReference>
<feature type="region of interest" description="Disordered" evidence="8">
    <location>
        <begin position="105"/>
        <end position="150"/>
    </location>
</feature>
<evidence type="ECO:0000256" key="2">
    <source>
        <dbReference type="ARBA" id="ARBA00008066"/>
    </source>
</evidence>
<evidence type="ECO:0000256" key="6">
    <source>
        <dbReference type="ARBA" id="ARBA00022989"/>
    </source>
</evidence>
<keyword evidence="12" id="KW-1185">Reference proteome</keyword>
<proteinExistence type="inferred from homology"/>
<feature type="transmembrane region" description="Helical" evidence="9">
    <location>
        <begin position="15"/>
        <end position="35"/>
    </location>
</feature>
<evidence type="ECO:0000259" key="10">
    <source>
        <dbReference type="Pfam" id="PF01490"/>
    </source>
</evidence>
<name>A0ABQ7GBS4_DUNSA</name>
<reference evidence="11" key="1">
    <citation type="submission" date="2017-08" db="EMBL/GenBank/DDBJ databases">
        <authorList>
            <person name="Polle J.E."/>
            <person name="Barry K."/>
            <person name="Cushman J."/>
            <person name="Schmutz J."/>
            <person name="Tran D."/>
            <person name="Hathwaick L.T."/>
            <person name="Yim W.C."/>
            <person name="Jenkins J."/>
            <person name="Mckie-Krisberg Z.M."/>
            <person name="Prochnik S."/>
            <person name="Lindquist E."/>
            <person name="Dockter R.B."/>
            <person name="Adam C."/>
            <person name="Molina H."/>
            <person name="Bunkerborg J."/>
            <person name="Jin E."/>
            <person name="Buchheim M."/>
            <person name="Magnuson J."/>
        </authorList>
    </citation>
    <scope>NUCLEOTIDE SEQUENCE</scope>
    <source>
        <strain evidence="11">CCAP 19/18</strain>
    </source>
</reference>
<dbReference type="InterPro" id="IPR013057">
    <property type="entry name" value="AA_transpt_TM"/>
</dbReference>
<sequence>MQAPSVRRMTGVTDASMGLAACLYFIVGCCGYLVFKDRTSGDLLRNLGAAHVVGLRGAYERSLKICYGLSILGSVPLVIMPFYNIIMPFLAPPFAAQEARWAKSRLSDSEEEEEERVGNKRGLKRIDSSGSCSPSKAGCQSPTASLGLPRGGVLGEASGELSKLEGMPNNTQHAKKMVFVLSVAMSAALWLPNVEFIF</sequence>
<evidence type="ECO:0000256" key="5">
    <source>
        <dbReference type="ARBA" id="ARBA00022970"/>
    </source>
</evidence>
<keyword evidence="7 9" id="KW-0472">Membrane</keyword>
<evidence type="ECO:0000256" key="4">
    <source>
        <dbReference type="ARBA" id="ARBA00022692"/>
    </source>
</evidence>
<evidence type="ECO:0000256" key="8">
    <source>
        <dbReference type="SAM" id="MobiDB-lite"/>
    </source>
</evidence>
<evidence type="ECO:0000256" key="3">
    <source>
        <dbReference type="ARBA" id="ARBA00022448"/>
    </source>
</evidence>
<accession>A0ABQ7GBS4</accession>
<evidence type="ECO:0000256" key="7">
    <source>
        <dbReference type="ARBA" id="ARBA00023136"/>
    </source>
</evidence>
<comment type="subcellular location">
    <subcellularLocation>
        <location evidence="1">Membrane</location>
        <topology evidence="1">Multi-pass membrane protein</topology>
    </subcellularLocation>
</comment>
<dbReference type="PANTHER" id="PTHR22950:SF458">
    <property type="entry name" value="SODIUM-COUPLED NEUTRAL AMINO ACID TRANSPORTER 11-RELATED"/>
    <property type="match status" value="1"/>
</dbReference>
<feature type="transmembrane region" description="Helical" evidence="9">
    <location>
        <begin position="65"/>
        <end position="86"/>
    </location>
</feature>
<evidence type="ECO:0000313" key="11">
    <source>
        <dbReference type="EMBL" id="KAF5832059.1"/>
    </source>
</evidence>
<comment type="caution">
    <text evidence="11">The sequence shown here is derived from an EMBL/GenBank/DDBJ whole genome shotgun (WGS) entry which is preliminary data.</text>
</comment>
<feature type="compositionally biased region" description="Polar residues" evidence="8">
    <location>
        <begin position="128"/>
        <end position="144"/>
    </location>
</feature>
<keyword evidence="4 9" id="KW-0812">Transmembrane</keyword>
<dbReference type="PROSITE" id="PS51257">
    <property type="entry name" value="PROKAR_LIPOPROTEIN"/>
    <property type="match status" value="1"/>
</dbReference>
<dbReference type="Pfam" id="PF01490">
    <property type="entry name" value="Aa_trans"/>
    <property type="match status" value="1"/>
</dbReference>
<dbReference type="Proteomes" id="UP000815325">
    <property type="component" value="Unassembled WGS sequence"/>
</dbReference>
<evidence type="ECO:0000256" key="1">
    <source>
        <dbReference type="ARBA" id="ARBA00004141"/>
    </source>
</evidence>
<keyword evidence="5" id="KW-0029">Amino-acid transport</keyword>
<organism evidence="11 12">
    <name type="scientific">Dunaliella salina</name>
    <name type="common">Green alga</name>
    <name type="synonym">Protococcus salinus</name>
    <dbReference type="NCBI Taxonomy" id="3046"/>
    <lineage>
        <taxon>Eukaryota</taxon>
        <taxon>Viridiplantae</taxon>
        <taxon>Chlorophyta</taxon>
        <taxon>core chlorophytes</taxon>
        <taxon>Chlorophyceae</taxon>
        <taxon>CS clade</taxon>
        <taxon>Chlamydomonadales</taxon>
        <taxon>Dunaliellaceae</taxon>
        <taxon>Dunaliella</taxon>
    </lineage>
</organism>
<gene>
    <name evidence="11" type="ORF">DUNSADRAFT_12202</name>
</gene>
<evidence type="ECO:0000313" key="12">
    <source>
        <dbReference type="Proteomes" id="UP000815325"/>
    </source>
</evidence>
<protein>
    <recommendedName>
        <fullName evidence="10">Amino acid transporter transmembrane domain-containing protein</fullName>
    </recommendedName>
</protein>
<evidence type="ECO:0000256" key="9">
    <source>
        <dbReference type="SAM" id="Phobius"/>
    </source>
</evidence>